<dbReference type="AlphaFoldDB" id="R5X1Z7"/>
<accession>R5X1Z7</accession>
<sequence length="188" mass="21983">MNRLNFLNMRIRMFISSYFPLYVILLILYRDKILSIIHYTNIITSIFIITLVALCIISIFVCINLKRTKGNENHIFNEIQKTEDTIISYMMTYIVPILSIDLQDSNTLIMNIILYILIGFMYVRLSLIYLNPLFLMCGYYIYKSENEAVIISNISYIELRSLNGFRLKSTSLGNNIYLVQKSDNIGLL</sequence>
<protein>
    <submittedName>
        <fullName evidence="2">Uncharacterized protein</fullName>
    </submittedName>
</protein>
<keyword evidence="1" id="KW-1133">Transmembrane helix</keyword>
<dbReference type="Proteomes" id="UP000017980">
    <property type="component" value="Unassembled WGS sequence"/>
</dbReference>
<feature type="transmembrane region" description="Helical" evidence="1">
    <location>
        <begin position="42"/>
        <end position="65"/>
    </location>
</feature>
<dbReference type="EMBL" id="CBBD010000024">
    <property type="protein sequence ID" value="CDA09748.1"/>
    <property type="molecule type" value="Genomic_DNA"/>
</dbReference>
<name>R5X1Z7_9FIRM</name>
<proteinExistence type="predicted"/>
<feature type="transmembrane region" description="Helical" evidence="1">
    <location>
        <begin position="12"/>
        <end position="30"/>
    </location>
</feature>
<dbReference type="RefSeq" id="WP_022071180.1">
    <property type="nucleotide sequence ID" value="NZ_HF999320.1"/>
</dbReference>
<evidence type="ECO:0000313" key="2">
    <source>
        <dbReference type="EMBL" id="CDA09748.1"/>
    </source>
</evidence>
<gene>
    <name evidence="2" type="ORF">BN488_00801</name>
</gene>
<keyword evidence="1" id="KW-0472">Membrane</keyword>
<comment type="caution">
    <text evidence="2">The sequence shown here is derived from an EMBL/GenBank/DDBJ whole genome shotgun (WGS) entry which is preliminary data.</text>
</comment>
<feature type="transmembrane region" description="Helical" evidence="1">
    <location>
        <begin position="86"/>
        <end position="102"/>
    </location>
</feature>
<evidence type="ECO:0000313" key="3">
    <source>
        <dbReference type="Proteomes" id="UP000017980"/>
    </source>
</evidence>
<reference evidence="2" key="1">
    <citation type="submission" date="2012-11" db="EMBL/GenBank/DDBJ databases">
        <title>Dependencies among metagenomic species, viruses, plasmids and units of genetic variation.</title>
        <authorList>
            <person name="Nielsen H.B."/>
            <person name="Almeida M."/>
            <person name="Juncker A.S."/>
            <person name="Rasmussen S."/>
            <person name="Li J."/>
            <person name="Sunagawa S."/>
            <person name="Plichta D."/>
            <person name="Gautier L."/>
            <person name="Le Chatelier E."/>
            <person name="Peletier E."/>
            <person name="Bonde I."/>
            <person name="Nielsen T."/>
            <person name="Manichanh C."/>
            <person name="Arumugam M."/>
            <person name="Batto J."/>
            <person name="Santos M.B.Q.D."/>
            <person name="Blom N."/>
            <person name="Borruel N."/>
            <person name="Burgdorf K.S."/>
            <person name="Boumezbeur F."/>
            <person name="Casellas F."/>
            <person name="Dore J."/>
            <person name="Guarner F."/>
            <person name="Hansen T."/>
            <person name="Hildebrand F."/>
            <person name="Kaas R.S."/>
            <person name="Kennedy S."/>
            <person name="Kristiansen K."/>
            <person name="Kultima J.R."/>
            <person name="Leonard P."/>
            <person name="Levenez F."/>
            <person name="Lund O."/>
            <person name="Moumen B."/>
            <person name="Le Paslier D."/>
            <person name="Pons N."/>
            <person name="Pedersen O."/>
            <person name="Prifti E."/>
            <person name="Qin J."/>
            <person name="Raes J."/>
            <person name="Tap J."/>
            <person name="Tims S."/>
            <person name="Ussery D.W."/>
            <person name="Yamada T."/>
            <person name="MetaHit consortium"/>
            <person name="Renault P."/>
            <person name="Sicheritz-Ponten T."/>
            <person name="Bork P."/>
            <person name="Wang J."/>
            <person name="Brunak S."/>
            <person name="Ehrlich S.D."/>
        </authorList>
    </citation>
    <scope>NUCLEOTIDE SEQUENCE [LARGE SCALE GENOMIC DNA]</scope>
</reference>
<evidence type="ECO:0000256" key="1">
    <source>
        <dbReference type="SAM" id="Phobius"/>
    </source>
</evidence>
<keyword evidence="1" id="KW-0812">Transmembrane</keyword>
<organism evidence="2 3">
    <name type="scientific">Intestinibacter bartlettii CAG:1329</name>
    <dbReference type="NCBI Taxonomy" id="1263063"/>
    <lineage>
        <taxon>Bacteria</taxon>
        <taxon>Bacillati</taxon>
        <taxon>Bacillota</taxon>
        <taxon>Clostridia</taxon>
        <taxon>Peptostreptococcales</taxon>
        <taxon>Peptostreptococcaceae</taxon>
        <taxon>Intestinibacter</taxon>
    </lineage>
</organism>
<feature type="transmembrane region" description="Helical" evidence="1">
    <location>
        <begin position="108"/>
        <end position="130"/>
    </location>
</feature>